<comment type="caution">
    <text evidence="3">The sequence shown here is derived from an EMBL/GenBank/DDBJ whole genome shotgun (WGS) entry which is preliminary data.</text>
</comment>
<evidence type="ECO:0000256" key="1">
    <source>
        <dbReference type="SAM" id="MobiDB-lite"/>
    </source>
</evidence>
<dbReference type="Pfam" id="PF02129">
    <property type="entry name" value="Peptidase_S15"/>
    <property type="match status" value="1"/>
</dbReference>
<dbReference type="InterPro" id="IPR029058">
    <property type="entry name" value="AB_hydrolase_fold"/>
</dbReference>
<accession>A0A917ES33</accession>
<dbReference type="Proteomes" id="UP000633136">
    <property type="component" value="Unassembled WGS sequence"/>
</dbReference>
<reference evidence="3" key="2">
    <citation type="submission" date="2020-09" db="EMBL/GenBank/DDBJ databases">
        <authorList>
            <person name="Sun Q."/>
            <person name="Zhou Y."/>
        </authorList>
    </citation>
    <scope>NUCLEOTIDE SEQUENCE</scope>
    <source>
        <strain evidence="3">CGMCC 1.15388</strain>
    </source>
</reference>
<feature type="region of interest" description="Disordered" evidence="1">
    <location>
        <begin position="39"/>
        <end position="58"/>
    </location>
</feature>
<protein>
    <recommendedName>
        <fullName evidence="2">Xaa-Pro dipeptidyl-peptidase-like domain-containing protein</fullName>
    </recommendedName>
</protein>
<organism evidence="3 4">
    <name type="scientific">Nesterenkonia cremea</name>
    <dbReference type="NCBI Taxonomy" id="1882340"/>
    <lineage>
        <taxon>Bacteria</taxon>
        <taxon>Bacillati</taxon>
        <taxon>Actinomycetota</taxon>
        <taxon>Actinomycetes</taxon>
        <taxon>Micrococcales</taxon>
        <taxon>Micrococcaceae</taxon>
        <taxon>Nesterenkonia</taxon>
    </lineage>
</organism>
<feature type="region of interest" description="Disordered" evidence="1">
    <location>
        <begin position="1"/>
        <end position="34"/>
    </location>
</feature>
<evidence type="ECO:0000313" key="4">
    <source>
        <dbReference type="Proteomes" id="UP000633136"/>
    </source>
</evidence>
<reference evidence="3" key="1">
    <citation type="journal article" date="2014" name="Int. J. Syst. Evol. Microbiol.">
        <title>Complete genome sequence of Corynebacterium casei LMG S-19264T (=DSM 44701T), isolated from a smear-ripened cheese.</title>
        <authorList>
            <consortium name="US DOE Joint Genome Institute (JGI-PGF)"/>
            <person name="Walter F."/>
            <person name="Albersmeier A."/>
            <person name="Kalinowski J."/>
            <person name="Ruckert C."/>
        </authorList>
    </citation>
    <scope>NUCLEOTIDE SEQUENCE</scope>
    <source>
        <strain evidence="3">CGMCC 1.15388</strain>
    </source>
</reference>
<evidence type="ECO:0000313" key="3">
    <source>
        <dbReference type="EMBL" id="GGE78601.1"/>
    </source>
</evidence>
<dbReference type="Gene3D" id="3.40.50.1820">
    <property type="entry name" value="alpha/beta hydrolase"/>
    <property type="match status" value="1"/>
</dbReference>
<sequence length="352" mass="39278">MSSARSMTPETAPLETASRRKLPDAVHPHGAEKQQIITADGATLHTERHRPTEETPRGDVLIRTPYGLAHQRGMAASLTARGFRCWLQDVRGTSASSGVFDPYRTEADDGLVTVRHILAQQNRSGPLMLMGSSYGATCALEAARTADHTASTISARRDGQAHMAKGIPAIAGVIAIVPTIGRGETAHAMDGTPRVRDRFGWWHQYAFTRHRRAPLSNAQLDTLTREAAEHGPMETARRRNDLLGWPPEQMEAWDEMWRQEPISLEDHFGESTAPLLVISGERDFFADRAEPLRAAWGCRTTHQDSTLITGPWGHSLKGRDPNLRSRIDRWIDTRLRPRPNGPHEDETHERTR</sequence>
<name>A0A917ES33_9MICC</name>
<dbReference type="InterPro" id="IPR005674">
    <property type="entry name" value="CocE/Ser_esterase"/>
</dbReference>
<keyword evidence="4" id="KW-1185">Reference proteome</keyword>
<dbReference type="InterPro" id="IPR000383">
    <property type="entry name" value="Xaa-Pro-like_dom"/>
</dbReference>
<dbReference type="EMBL" id="BMIS01000020">
    <property type="protein sequence ID" value="GGE78601.1"/>
    <property type="molecule type" value="Genomic_DNA"/>
</dbReference>
<feature type="domain" description="Xaa-Pro dipeptidyl-peptidase-like" evidence="2">
    <location>
        <begin position="40"/>
        <end position="315"/>
    </location>
</feature>
<dbReference type="RefSeq" id="WP_188686884.1">
    <property type="nucleotide sequence ID" value="NZ_BMIS01000020.1"/>
</dbReference>
<feature type="compositionally biased region" description="Basic and acidic residues" evidence="1">
    <location>
        <begin position="45"/>
        <end position="57"/>
    </location>
</feature>
<feature type="region of interest" description="Disordered" evidence="1">
    <location>
        <begin position="333"/>
        <end position="352"/>
    </location>
</feature>
<dbReference type="Gene3D" id="1.10.3020.10">
    <property type="entry name" value="alpha-amino acid ester hydrolase ( Helical cap domain)"/>
    <property type="match status" value="1"/>
</dbReference>
<dbReference type="SUPFAM" id="SSF53474">
    <property type="entry name" value="alpha/beta-Hydrolases"/>
    <property type="match status" value="1"/>
</dbReference>
<dbReference type="NCBIfam" id="TIGR00976">
    <property type="entry name" value="CocE_NonD"/>
    <property type="match status" value="1"/>
</dbReference>
<dbReference type="GO" id="GO:0016787">
    <property type="term" value="F:hydrolase activity"/>
    <property type="evidence" value="ECO:0007669"/>
    <property type="project" value="InterPro"/>
</dbReference>
<proteinExistence type="predicted"/>
<evidence type="ECO:0000259" key="2">
    <source>
        <dbReference type="Pfam" id="PF02129"/>
    </source>
</evidence>
<feature type="compositionally biased region" description="Basic and acidic residues" evidence="1">
    <location>
        <begin position="17"/>
        <end position="32"/>
    </location>
</feature>
<dbReference type="AlphaFoldDB" id="A0A917ES33"/>
<gene>
    <name evidence="3" type="ORF">GCM10011401_27350</name>
</gene>